<protein>
    <submittedName>
        <fullName evidence="1">Uncharacterized protein</fullName>
    </submittedName>
</protein>
<dbReference type="Proteomes" id="UP000003915">
    <property type="component" value="Unassembled WGS sequence"/>
</dbReference>
<proteinExistence type="predicted"/>
<gene>
    <name evidence="1" type="ORF">LTSEUGA_1530</name>
</gene>
<evidence type="ECO:0000313" key="1">
    <source>
        <dbReference type="EMBL" id="EHC93721.1"/>
    </source>
</evidence>
<dbReference type="EMBL" id="AFCV01000417">
    <property type="protein sequence ID" value="EHC93721.1"/>
    <property type="molecule type" value="Genomic_DNA"/>
</dbReference>
<sequence>MCDSFISTVYESEDNHYYSHKTRVLYLFLLNNCQKHIISINKL</sequence>
<name>A0A6C8H474_SALET</name>
<evidence type="ECO:0000313" key="2">
    <source>
        <dbReference type="Proteomes" id="UP000003915"/>
    </source>
</evidence>
<comment type="caution">
    <text evidence="1">The sequence shown here is derived from an EMBL/GenBank/DDBJ whole genome shotgun (WGS) entry which is preliminary data.</text>
</comment>
<accession>A0A6C8H474</accession>
<organism evidence="1 2">
    <name type="scientific">Salmonella enterica subsp. enterica serovar Uganda str. R8-3404</name>
    <dbReference type="NCBI Taxonomy" id="913083"/>
    <lineage>
        <taxon>Bacteria</taxon>
        <taxon>Pseudomonadati</taxon>
        <taxon>Pseudomonadota</taxon>
        <taxon>Gammaproteobacteria</taxon>
        <taxon>Enterobacterales</taxon>
        <taxon>Enterobacteriaceae</taxon>
        <taxon>Salmonella</taxon>
    </lineage>
</organism>
<reference evidence="1 2" key="1">
    <citation type="journal article" date="2011" name="BMC Genomics">
        <title>Genome sequencing reveals diversification of virulence factor content and possible host adaptation in distinct subpopulations of Salmonella enterica.</title>
        <authorList>
            <person name="den Bakker H.C."/>
            <person name="Moreno Switt A.I."/>
            <person name="Govoni G."/>
            <person name="Cummings C.A."/>
            <person name="Ranieri M.L."/>
            <person name="Degoricija L."/>
            <person name="Hoelzer K."/>
            <person name="Rodriguez-Rivera L.D."/>
            <person name="Brown S."/>
            <person name="Bolchacova E."/>
            <person name="Furtado M.R."/>
            <person name="Wiedmann M."/>
        </authorList>
    </citation>
    <scope>NUCLEOTIDE SEQUENCE [LARGE SCALE GENOMIC DNA]</scope>
    <source>
        <strain evidence="1 2">R8-3404</strain>
    </source>
</reference>
<dbReference type="AlphaFoldDB" id="A0A6C8H474"/>